<evidence type="ECO:0000256" key="4">
    <source>
        <dbReference type="ARBA" id="ARBA00023136"/>
    </source>
</evidence>
<feature type="transmembrane region" description="Helical" evidence="5">
    <location>
        <begin position="167"/>
        <end position="190"/>
    </location>
</feature>
<feature type="transmembrane region" description="Helical" evidence="5">
    <location>
        <begin position="12"/>
        <end position="34"/>
    </location>
</feature>
<dbReference type="GO" id="GO:0016020">
    <property type="term" value="C:membrane"/>
    <property type="evidence" value="ECO:0007669"/>
    <property type="project" value="UniProtKB-SubCell"/>
</dbReference>
<evidence type="ECO:0000256" key="1">
    <source>
        <dbReference type="ARBA" id="ARBA00004141"/>
    </source>
</evidence>
<evidence type="ECO:0000256" key="3">
    <source>
        <dbReference type="ARBA" id="ARBA00022989"/>
    </source>
</evidence>
<dbReference type="PIRSF" id="PIRSF006060">
    <property type="entry name" value="AA_transporter"/>
    <property type="match status" value="1"/>
</dbReference>
<evidence type="ECO:0000313" key="8">
    <source>
        <dbReference type="Proteomes" id="UP000094378"/>
    </source>
</evidence>
<dbReference type="GO" id="GO:0055085">
    <property type="term" value="P:transmembrane transport"/>
    <property type="evidence" value="ECO:0007669"/>
    <property type="project" value="InterPro"/>
</dbReference>
<protein>
    <submittedName>
        <fullName evidence="7">Putative permease</fullName>
    </submittedName>
</protein>
<dbReference type="Gene3D" id="1.20.1740.10">
    <property type="entry name" value="Amino acid/polyamine transporter I"/>
    <property type="match status" value="1"/>
</dbReference>
<dbReference type="Proteomes" id="UP000094378">
    <property type="component" value="Chromosome"/>
</dbReference>
<gene>
    <name evidence="7" type="ORF">SHELI_v1c07860</name>
</gene>
<evidence type="ECO:0000256" key="5">
    <source>
        <dbReference type="SAM" id="Phobius"/>
    </source>
</evidence>
<dbReference type="EMBL" id="CP017015">
    <property type="protein sequence ID" value="AOG60735.1"/>
    <property type="molecule type" value="Genomic_DNA"/>
</dbReference>
<dbReference type="OrthoDB" id="401072at2"/>
<keyword evidence="4 5" id="KW-0472">Membrane</keyword>
<feature type="transmembrane region" description="Helical" evidence="5">
    <location>
        <begin position="455"/>
        <end position="474"/>
    </location>
</feature>
<feature type="domain" description="Amino acid permease/ SLC12A" evidence="6">
    <location>
        <begin position="12"/>
        <end position="478"/>
    </location>
</feature>
<dbReference type="InterPro" id="IPR004841">
    <property type="entry name" value="AA-permease/SLC12A_dom"/>
</dbReference>
<feature type="transmembrane region" description="Helical" evidence="5">
    <location>
        <begin position="134"/>
        <end position="155"/>
    </location>
</feature>
<keyword evidence="8" id="KW-1185">Reference proteome</keyword>
<dbReference type="Pfam" id="PF00324">
    <property type="entry name" value="AA_permease"/>
    <property type="match status" value="1"/>
</dbReference>
<dbReference type="AlphaFoldDB" id="A0A1B3SLC6"/>
<sequence>MKTKKEELNLFHIVWIGFTFVAGITYTANFATILNQAQGQGVGLHIFWIIALVGFITFMCAWTFGKLVKVHPEANGGGSQYVRTAFGKFWGLLMGLLNYAAIPVIGVALLNTMVKANFDEVSSLTGPLKGWGDMVLDLAAFGLYIIAASVIFLGVRKYKLVSTIIGYVTWGITVLLIIFGIVGGAMNLNAGKNGLNIDRGTLDFSSFSKTFNALFFSFCGLETFITTGKNIKNREKNVPISIMIIMFMTTLFYLVFTVIVMLAVTDQFKGNPNLQLFDALNSDFLKKAGPIIIIVCTMLMRFNSSIQVTLFGGSTLEPMASQKFLPNSFKKENKENVPVTGILVTIAALAITYFMFVFVPDLIQGITGDVSVFNFSTIAGVTAIVLLFVYLLILPTAFYQGYKKNIKVNIFEYFGWVLTFICLIFIFVLYFINLIDPFVKENVDNKLQKVVASSFQMIYLFGVFVIAVLLYFVYHKKQVTKLNDKPEELKALQEYEKVFTIVNKPEQVKKSQKLET</sequence>
<keyword evidence="3 5" id="KW-1133">Transmembrane helix</keyword>
<dbReference type="InterPro" id="IPR050367">
    <property type="entry name" value="APC_superfamily"/>
</dbReference>
<name>A0A1B3SLC6_9MOLU</name>
<dbReference type="RefSeq" id="WP_069116895.1">
    <property type="nucleotide sequence ID" value="NZ_CP017015.1"/>
</dbReference>
<evidence type="ECO:0000256" key="2">
    <source>
        <dbReference type="ARBA" id="ARBA00022692"/>
    </source>
</evidence>
<keyword evidence="2 5" id="KW-0812">Transmembrane</keyword>
<evidence type="ECO:0000313" key="7">
    <source>
        <dbReference type="EMBL" id="AOG60735.1"/>
    </source>
</evidence>
<feature type="transmembrane region" description="Helical" evidence="5">
    <location>
        <begin position="46"/>
        <end position="68"/>
    </location>
</feature>
<feature type="transmembrane region" description="Helical" evidence="5">
    <location>
        <begin position="413"/>
        <end position="435"/>
    </location>
</feature>
<feature type="transmembrane region" description="Helical" evidence="5">
    <location>
        <begin position="371"/>
        <end position="393"/>
    </location>
</feature>
<comment type="subcellular location">
    <subcellularLocation>
        <location evidence="1">Membrane</location>
        <topology evidence="1">Multi-pass membrane protein</topology>
    </subcellularLocation>
</comment>
<feature type="transmembrane region" description="Helical" evidence="5">
    <location>
        <begin position="337"/>
        <end position="359"/>
    </location>
</feature>
<accession>A0A1B3SLC6</accession>
<organism evidence="7 8">
    <name type="scientific">Spiroplasma helicoides</name>
    <dbReference type="NCBI Taxonomy" id="216938"/>
    <lineage>
        <taxon>Bacteria</taxon>
        <taxon>Bacillati</taxon>
        <taxon>Mycoplasmatota</taxon>
        <taxon>Mollicutes</taxon>
        <taxon>Entomoplasmatales</taxon>
        <taxon>Spiroplasmataceae</taxon>
        <taxon>Spiroplasma</taxon>
    </lineage>
</organism>
<feature type="transmembrane region" description="Helical" evidence="5">
    <location>
        <begin position="240"/>
        <end position="264"/>
    </location>
</feature>
<reference evidence="7 8" key="1">
    <citation type="submission" date="2016-08" db="EMBL/GenBank/DDBJ databases">
        <title>Complete genome sequence of Spiroplasma helicoides TABS-2 (DSM 22551).</title>
        <authorList>
            <person name="Shen W.-Y."/>
            <person name="Lo W.-S."/>
            <person name="Lai Y.-C."/>
            <person name="Kuo C.-H."/>
        </authorList>
    </citation>
    <scope>NUCLEOTIDE SEQUENCE [LARGE SCALE GENOMIC DNA]</scope>
    <source>
        <strain evidence="7 8">TABS-2</strain>
    </source>
</reference>
<dbReference type="KEGG" id="shj:SHELI_v1c07860"/>
<feature type="transmembrane region" description="Helical" evidence="5">
    <location>
        <begin position="89"/>
        <end position="114"/>
    </location>
</feature>
<evidence type="ECO:0000259" key="6">
    <source>
        <dbReference type="Pfam" id="PF00324"/>
    </source>
</evidence>
<dbReference type="PANTHER" id="PTHR42770">
    <property type="entry name" value="AMINO ACID TRANSPORTER-RELATED"/>
    <property type="match status" value="1"/>
</dbReference>
<dbReference type="STRING" id="216938.SHELI_v1c07860"/>
<dbReference type="PANTHER" id="PTHR42770:SF7">
    <property type="entry name" value="MEMBRANE PROTEIN"/>
    <property type="match status" value="1"/>
</dbReference>
<proteinExistence type="predicted"/>